<feature type="domain" description="Transposase IS204/IS1001/IS1096/IS1165 DDE" evidence="2">
    <location>
        <begin position="89"/>
        <end position="201"/>
    </location>
</feature>
<name>A0AAW8F7E2_9ACTN</name>
<sequence>MIGLSVRRLFCAGPGCGRRTFVDQVEGLTLRYQRRSLLLQHLVQMAGVVLAARGGARLLQILKVPLSRTSVLFHLMRSPLPAAATPRVLGVDDFALYADVYGTLLVDAKSRLPIKLWAGRDAEELAAWLRTHPGAEVVCRDGALVYRQGITDGAPNAVQASDRFHLWQGLSKRIGDTTAAHRSCLPSAVLKRHRRHRAKRHRPIRPKPGPAATRRTSSMRCTR</sequence>
<feature type="region of interest" description="Disordered" evidence="1">
    <location>
        <begin position="185"/>
        <end position="223"/>
    </location>
</feature>
<dbReference type="PANTHER" id="PTHR33498:SF1">
    <property type="entry name" value="TRANSPOSASE FOR INSERTION SEQUENCE ELEMENT IS1557"/>
    <property type="match status" value="1"/>
</dbReference>
<dbReference type="Pfam" id="PF01610">
    <property type="entry name" value="DDE_Tnp_ISL3"/>
    <property type="match status" value="1"/>
</dbReference>
<evidence type="ECO:0000256" key="1">
    <source>
        <dbReference type="SAM" id="MobiDB-lite"/>
    </source>
</evidence>
<dbReference type="InterPro" id="IPR047951">
    <property type="entry name" value="Transpos_ISL3"/>
</dbReference>
<evidence type="ECO:0000313" key="3">
    <source>
        <dbReference type="EMBL" id="MDQ0904703.1"/>
    </source>
</evidence>
<protein>
    <recommendedName>
        <fullName evidence="2">Transposase IS204/IS1001/IS1096/IS1165 DDE domain-containing protein</fullName>
    </recommendedName>
</protein>
<dbReference type="InterPro" id="IPR002560">
    <property type="entry name" value="Transposase_DDE"/>
</dbReference>
<organism evidence="3 4">
    <name type="scientific">Streptomyces canus</name>
    <dbReference type="NCBI Taxonomy" id="58343"/>
    <lineage>
        <taxon>Bacteria</taxon>
        <taxon>Bacillati</taxon>
        <taxon>Actinomycetota</taxon>
        <taxon>Actinomycetes</taxon>
        <taxon>Kitasatosporales</taxon>
        <taxon>Streptomycetaceae</taxon>
        <taxon>Streptomyces</taxon>
        <taxon>Streptomyces aurantiacus group</taxon>
    </lineage>
</organism>
<dbReference type="PANTHER" id="PTHR33498">
    <property type="entry name" value="TRANSPOSASE FOR INSERTION SEQUENCE ELEMENT IS1557"/>
    <property type="match status" value="1"/>
</dbReference>
<dbReference type="AlphaFoldDB" id="A0AAW8F7E2"/>
<comment type="caution">
    <text evidence="3">The sequence shown here is derived from an EMBL/GenBank/DDBJ whole genome shotgun (WGS) entry which is preliminary data.</text>
</comment>
<gene>
    <name evidence="3" type="ORF">QFZ22_000688</name>
</gene>
<evidence type="ECO:0000259" key="2">
    <source>
        <dbReference type="Pfam" id="PF01610"/>
    </source>
</evidence>
<dbReference type="EMBL" id="JAUSZV010000005">
    <property type="protein sequence ID" value="MDQ0904703.1"/>
    <property type="molecule type" value="Genomic_DNA"/>
</dbReference>
<dbReference type="Proteomes" id="UP001234216">
    <property type="component" value="Unassembled WGS sequence"/>
</dbReference>
<feature type="compositionally biased region" description="Basic residues" evidence="1">
    <location>
        <begin position="190"/>
        <end position="205"/>
    </location>
</feature>
<reference evidence="3" key="1">
    <citation type="submission" date="2023-07" db="EMBL/GenBank/DDBJ databases">
        <title>Comparative genomics of wheat-associated soil bacteria to identify genetic determinants of phenazine resistance.</title>
        <authorList>
            <person name="Mouncey N."/>
        </authorList>
    </citation>
    <scope>NUCLEOTIDE SEQUENCE</scope>
    <source>
        <strain evidence="3">V4I22</strain>
    </source>
</reference>
<accession>A0AAW8F7E2</accession>
<evidence type="ECO:0000313" key="4">
    <source>
        <dbReference type="Proteomes" id="UP001234216"/>
    </source>
</evidence>
<feature type="compositionally biased region" description="Polar residues" evidence="1">
    <location>
        <begin position="214"/>
        <end position="223"/>
    </location>
</feature>
<proteinExistence type="predicted"/>